<dbReference type="HOGENOM" id="CLU_1215570_0_0_1"/>
<dbReference type="eggNOG" id="ENOG502TIRZ">
    <property type="taxonomic scope" value="Eukaryota"/>
</dbReference>
<dbReference type="GeneID" id="24105315"/>
<feature type="compositionally biased region" description="Polar residues" evidence="1">
    <location>
        <begin position="1"/>
        <end position="15"/>
    </location>
</feature>
<feature type="region of interest" description="Disordered" evidence="1">
    <location>
        <begin position="1"/>
        <end position="95"/>
    </location>
</feature>
<accession>R9NVJ3</accession>
<keyword evidence="2" id="KW-1133">Transmembrane helix</keyword>
<feature type="compositionally biased region" description="Low complexity" evidence="1">
    <location>
        <begin position="51"/>
        <end position="82"/>
    </location>
</feature>
<dbReference type="Proteomes" id="UP000014071">
    <property type="component" value="Unassembled WGS sequence"/>
</dbReference>
<gene>
    <name evidence="3" type="ORF">PHSY_000002</name>
</gene>
<name>R9NVJ3_PSEHS</name>
<evidence type="ECO:0000313" key="3">
    <source>
        <dbReference type="EMBL" id="GAC92449.1"/>
    </source>
</evidence>
<dbReference type="RefSeq" id="XP_012186036.1">
    <property type="nucleotide sequence ID" value="XM_012330646.1"/>
</dbReference>
<proteinExistence type="predicted"/>
<keyword evidence="4" id="KW-1185">Reference proteome</keyword>
<dbReference type="EMBL" id="DF238764">
    <property type="protein sequence ID" value="GAC92449.1"/>
    <property type="molecule type" value="Genomic_DNA"/>
</dbReference>
<dbReference type="AlphaFoldDB" id="R9NVJ3"/>
<sequence length="226" mass="24131">MSSHAQSVSLRQRTPSLPAALTFQKMTTSSTDSTSPPPYTPIAAPLANDDTPSTSASPTSPRSVIATPLPSYSSSPVLRPSSSQPPPPLSASAEDESIKLGQPSVTLINPPACAEQNLTSHAHSSSSKTFAAIIIALLGPTIVDTAWLTLLNILGALLILAQLPMALVLAFNFNYASESSTGRKEGSKGRGKRRVGEECWVERFTGFMWDWHDALEEAELECPSRW</sequence>
<evidence type="ECO:0000256" key="2">
    <source>
        <dbReference type="SAM" id="Phobius"/>
    </source>
</evidence>
<keyword evidence="2" id="KW-0472">Membrane</keyword>
<evidence type="ECO:0000256" key="1">
    <source>
        <dbReference type="SAM" id="MobiDB-lite"/>
    </source>
</evidence>
<reference evidence="4" key="1">
    <citation type="journal article" date="2013" name="Genome Announc.">
        <title>Draft genome sequence of the basidiomycetous yeast-like fungus Pseudozyma hubeiensis SY62, which produces an abundant amount of the biosurfactant mannosylerythritol lipids.</title>
        <authorList>
            <person name="Konishi M."/>
            <person name="Hatada Y."/>
            <person name="Horiuchi J."/>
        </authorList>
    </citation>
    <scope>NUCLEOTIDE SEQUENCE [LARGE SCALE GENOMIC DNA]</scope>
    <source>
        <strain evidence="4">SY62</strain>
    </source>
</reference>
<feature type="transmembrane region" description="Helical" evidence="2">
    <location>
        <begin position="129"/>
        <end position="147"/>
    </location>
</feature>
<feature type="transmembrane region" description="Helical" evidence="2">
    <location>
        <begin position="153"/>
        <end position="175"/>
    </location>
</feature>
<protein>
    <submittedName>
        <fullName evidence="3">Uncharacterized protein</fullName>
    </submittedName>
</protein>
<dbReference type="OrthoDB" id="10493636at2759"/>
<organism evidence="3 4">
    <name type="scientific">Pseudozyma hubeiensis (strain SY62)</name>
    <name type="common">Yeast</name>
    <dbReference type="NCBI Taxonomy" id="1305764"/>
    <lineage>
        <taxon>Eukaryota</taxon>
        <taxon>Fungi</taxon>
        <taxon>Dikarya</taxon>
        <taxon>Basidiomycota</taxon>
        <taxon>Ustilaginomycotina</taxon>
        <taxon>Ustilaginomycetes</taxon>
        <taxon>Ustilaginales</taxon>
        <taxon>Ustilaginaceae</taxon>
        <taxon>Pseudozyma</taxon>
    </lineage>
</organism>
<keyword evidence="2" id="KW-0812">Transmembrane</keyword>
<evidence type="ECO:0000313" key="4">
    <source>
        <dbReference type="Proteomes" id="UP000014071"/>
    </source>
</evidence>